<evidence type="ECO:0000313" key="1">
    <source>
        <dbReference type="EMBL" id="PWS29058.1"/>
    </source>
</evidence>
<sequence length="121" mass="14053">MQNQEINHFLEGKTEYALSLFRFFVDTLNGIGTIKLVPLKTMIAIAGRHQFAYITQVGKNFIHLVIPFPQPFDDNFCFTKIVQVAGTPQYNHHLRIYFEEDLNDEVKDFLRLAYNKVDAAE</sequence>
<dbReference type="AlphaFoldDB" id="A0A317EV46"/>
<gene>
    <name evidence="1" type="ORF">DHW03_04280</name>
</gene>
<proteinExistence type="predicted"/>
<comment type="caution">
    <text evidence="1">The sequence shown here is derived from an EMBL/GenBank/DDBJ whole genome shotgun (WGS) entry which is preliminary data.</text>
</comment>
<dbReference type="Proteomes" id="UP000245379">
    <property type="component" value="Unassembled WGS sequence"/>
</dbReference>
<keyword evidence="2" id="KW-1185">Reference proteome</keyword>
<dbReference type="OrthoDB" id="671474at2"/>
<accession>A0A317EV46</accession>
<name>A0A317EV46_9SPHI</name>
<evidence type="ECO:0000313" key="2">
    <source>
        <dbReference type="Proteomes" id="UP000245379"/>
    </source>
</evidence>
<reference evidence="1 2" key="1">
    <citation type="submission" date="2018-05" db="EMBL/GenBank/DDBJ databases">
        <title>Pedobacter paludis sp. nov., isolated from wetland soil.</title>
        <authorList>
            <person name="Zhang Y."/>
            <person name="Wang G."/>
        </authorList>
    </citation>
    <scope>NUCLEOTIDE SEQUENCE [LARGE SCALE GENOMIC DNA]</scope>
    <source>
        <strain evidence="1 2">KCTC22721</strain>
    </source>
</reference>
<protein>
    <submittedName>
        <fullName evidence="1">Uncharacterized protein</fullName>
    </submittedName>
</protein>
<organism evidence="1 2">
    <name type="scientific">Pedobacter yonginense</name>
    <dbReference type="NCBI Taxonomy" id="651869"/>
    <lineage>
        <taxon>Bacteria</taxon>
        <taxon>Pseudomonadati</taxon>
        <taxon>Bacteroidota</taxon>
        <taxon>Sphingobacteriia</taxon>
        <taxon>Sphingobacteriales</taxon>
        <taxon>Sphingobacteriaceae</taxon>
        <taxon>Pedobacter</taxon>
    </lineage>
</organism>
<dbReference type="EMBL" id="QGNZ01000001">
    <property type="protein sequence ID" value="PWS29058.1"/>
    <property type="molecule type" value="Genomic_DNA"/>
</dbReference>
<dbReference type="RefSeq" id="WP_109924487.1">
    <property type="nucleotide sequence ID" value="NZ_QGNZ01000001.1"/>
</dbReference>